<dbReference type="InterPro" id="IPR036236">
    <property type="entry name" value="Znf_C2H2_sf"/>
</dbReference>
<evidence type="ECO:0000259" key="10">
    <source>
        <dbReference type="PROSITE" id="PS50157"/>
    </source>
</evidence>
<evidence type="ECO:0000256" key="3">
    <source>
        <dbReference type="ARBA" id="ARBA00022737"/>
    </source>
</evidence>
<dbReference type="FunFam" id="3.30.160.60:FF:002343">
    <property type="entry name" value="Zinc finger protein 33A"/>
    <property type="match status" value="1"/>
</dbReference>
<keyword evidence="2" id="KW-0479">Metal-binding</keyword>
<keyword evidence="3" id="KW-0677">Repeat</keyword>
<sequence length="58" mass="6649">GVGFINGSNLKTHRRKYLGEKPYKYDACGLGFHHNDNLRVHRSTHTSEKHYKCDAYGA</sequence>
<keyword evidence="7" id="KW-0804">Transcription</keyword>
<evidence type="ECO:0000256" key="7">
    <source>
        <dbReference type="ARBA" id="ARBA00023163"/>
    </source>
</evidence>
<name>A0A0B7BLW4_9EUPU</name>
<dbReference type="GO" id="GO:0000981">
    <property type="term" value="F:DNA-binding transcription factor activity, RNA polymerase II-specific"/>
    <property type="evidence" value="ECO:0007669"/>
    <property type="project" value="TreeGrafter"/>
</dbReference>
<reference evidence="11" key="1">
    <citation type="submission" date="2014-12" db="EMBL/GenBank/DDBJ databases">
        <title>Insight into the proteome of Arion vulgaris.</title>
        <authorList>
            <person name="Aradska J."/>
            <person name="Bulat T."/>
            <person name="Smidak R."/>
            <person name="Sarate P."/>
            <person name="Gangsoo J."/>
            <person name="Sialana F."/>
            <person name="Bilban M."/>
            <person name="Lubec G."/>
        </authorList>
    </citation>
    <scope>NUCLEOTIDE SEQUENCE</scope>
    <source>
        <tissue evidence="11">Skin</tissue>
    </source>
</reference>
<dbReference type="SUPFAM" id="SSF57667">
    <property type="entry name" value="beta-beta-alpha zinc fingers"/>
    <property type="match status" value="1"/>
</dbReference>
<organism evidence="11">
    <name type="scientific">Arion vulgaris</name>
    <dbReference type="NCBI Taxonomy" id="1028688"/>
    <lineage>
        <taxon>Eukaryota</taxon>
        <taxon>Metazoa</taxon>
        <taxon>Spiralia</taxon>
        <taxon>Lophotrochozoa</taxon>
        <taxon>Mollusca</taxon>
        <taxon>Gastropoda</taxon>
        <taxon>Heterobranchia</taxon>
        <taxon>Euthyneura</taxon>
        <taxon>Panpulmonata</taxon>
        <taxon>Eupulmonata</taxon>
        <taxon>Stylommatophora</taxon>
        <taxon>Helicina</taxon>
        <taxon>Arionoidea</taxon>
        <taxon>Arionidae</taxon>
        <taxon>Arion</taxon>
    </lineage>
</organism>
<dbReference type="EMBL" id="HACG01047449">
    <property type="protein sequence ID" value="CEK94314.1"/>
    <property type="molecule type" value="Transcribed_RNA"/>
</dbReference>
<dbReference type="GO" id="GO:0008270">
    <property type="term" value="F:zinc ion binding"/>
    <property type="evidence" value="ECO:0007669"/>
    <property type="project" value="UniProtKB-KW"/>
</dbReference>
<protein>
    <recommendedName>
        <fullName evidence="10">C2H2-type domain-containing protein</fullName>
    </recommendedName>
</protein>
<dbReference type="InterPro" id="IPR013087">
    <property type="entry name" value="Znf_C2H2_type"/>
</dbReference>
<dbReference type="PANTHER" id="PTHR24394:SF48">
    <property type="entry name" value="ZINC FINGER PROTEIN 771"/>
    <property type="match status" value="1"/>
</dbReference>
<evidence type="ECO:0000256" key="2">
    <source>
        <dbReference type="ARBA" id="ARBA00022723"/>
    </source>
</evidence>
<keyword evidence="6" id="KW-0805">Transcription regulation</keyword>
<evidence type="ECO:0000256" key="4">
    <source>
        <dbReference type="ARBA" id="ARBA00022771"/>
    </source>
</evidence>
<keyword evidence="5" id="KW-0862">Zinc</keyword>
<dbReference type="GO" id="GO:0005634">
    <property type="term" value="C:nucleus"/>
    <property type="evidence" value="ECO:0007669"/>
    <property type="project" value="UniProtKB-SubCell"/>
</dbReference>
<feature type="domain" description="C2H2-type" evidence="10">
    <location>
        <begin position="23"/>
        <end position="50"/>
    </location>
</feature>
<dbReference type="GO" id="GO:0003677">
    <property type="term" value="F:DNA binding"/>
    <property type="evidence" value="ECO:0007669"/>
    <property type="project" value="UniProtKB-KW"/>
</dbReference>
<evidence type="ECO:0000256" key="8">
    <source>
        <dbReference type="ARBA" id="ARBA00023242"/>
    </source>
</evidence>
<evidence type="ECO:0000313" key="11">
    <source>
        <dbReference type="EMBL" id="CEK94314.1"/>
    </source>
</evidence>
<accession>A0A0B7BLW4</accession>
<evidence type="ECO:0000256" key="9">
    <source>
        <dbReference type="PROSITE-ProRule" id="PRU00042"/>
    </source>
</evidence>
<evidence type="ECO:0000256" key="6">
    <source>
        <dbReference type="ARBA" id="ARBA00023015"/>
    </source>
</evidence>
<evidence type="ECO:0000256" key="5">
    <source>
        <dbReference type="ARBA" id="ARBA00022833"/>
    </source>
</evidence>
<gene>
    <name evidence="11" type="primary">ORF200171</name>
</gene>
<dbReference type="Gene3D" id="3.30.160.60">
    <property type="entry name" value="Classic Zinc Finger"/>
    <property type="match status" value="2"/>
</dbReference>
<keyword evidence="8" id="KW-0539">Nucleus</keyword>
<dbReference type="PANTHER" id="PTHR24394">
    <property type="entry name" value="ZINC FINGER PROTEIN"/>
    <property type="match status" value="1"/>
</dbReference>
<dbReference type="PROSITE" id="PS50157">
    <property type="entry name" value="ZINC_FINGER_C2H2_2"/>
    <property type="match status" value="1"/>
</dbReference>
<evidence type="ECO:0000256" key="1">
    <source>
        <dbReference type="ARBA" id="ARBA00004123"/>
    </source>
</evidence>
<dbReference type="AlphaFoldDB" id="A0A0B7BLW4"/>
<comment type="subcellular location">
    <subcellularLocation>
        <location evidence="1">Nucleus</location>
    </subcellularLocation>
</comment>
<keyword evidence="4 9" id="KW-0863">Zinc-finger</keyword>
<proteinExistence type="predicted"/>
<feature type="non-terminal residue" evidence="11">
    <location>
        <position position="1"/>
    </location>
</feature>